<name>A0A291M3D4_9RHOB</name>
<keyword evidence="2" id="KW-0131">Cell cycle</keyword>
<dbReference type="EMBL" id="CP021404">
    <property type="protein sequence ID" value="ATI43476.1"/>
    <property type="molecule type" value="Genomic_DNA"/>
</dbReference>
<keyword evidence="1" id="KW-0812">Transmembrane</keyword>
<evidence type="ECO:0000313" key="2">
    <source>
        <dbReference type="EMBL" id="ATI43476.1"/>
    </source>
</evidence>
<dbReference type="GO" id="GO:0032153">
    <property type="term" value="C:cell division site"/>
    <property type="evidence" value="ECO:0007669"/>
    <property type="project" value="TreeGrafter"/>
</dbReference>
<keyword evidence="1" id="KW-1133">Transmembrane helix</keyword>
<keyword evidence="1" id="KW-0472">Membrane</keyword>
<dbReference type="RefSeq" id="WP_088662886.1">
    <property type="nucleotide sequence ID" value="NZ_CP021404.1"/>
</dbReference>
<dbReference type="AlphaFoldDB" id="A0A291M3D4"/>
<protein>
    <submittedName>
        <fullName evidence="2">Cell division protein FtsX</fullName>
    </submittedName>
</protein>
<dbReference type="Proteomes" id="UP000219050">
    <property type="component" value="Chromosome"/>
</dbReference>
<organism evidence="2 3">
    <name type="scientific">Pacificitalea manganoxidans</name>
    <dbReference type="NCBI Taxonomy" id="1411902"/>
    <lineage>
        <taxon>Bacteria</taxon>
        <taxon>Pseudomonadati</taxon>
        <taxon>Pseudomonadota</taxon>
        <taxon>Alphaproteobacteria</taxon>
        <taxon>Rhodobacterales</taxon>
        <taxon>Paracoccaceae</taxon>
        <taxon>Pacificitalea</taxon>
    </lineage>
</organism>
<dbReference type="InterPro" id="IPR004513">
    <property type="entry name" value="FtsX"/>
</dbReference>
<dbReference type="GO" id="GO:0051301">
    <property type="term" value="P:cell division"/>
    <property type="evidence" value="ECO:0007669"/>
    <property type="project" value="UniProtKB-KW"/>
</dbReference>
<accession>A0A291M3D4</accession>
<dbReference type="GO" id="GO:0016020">
    <property type="term" value="C:membrane"/>
    <property type="evidence" value="ECO:0007669"/>
    <property type="project" value="InterPro"/>
</dbReference>
<evidence type="ECO:0000313" key="3">
    <source>
        <dbReference type="Proteomes" id="UP000219050"/>
    </source>
</evidence>
<sequence>MRRWGELAWALLRGDPGADRVVPPTGVTARLTQLTAGAMAVLAVFALAVAVSTDRMADRWSEELARTATLRISAPEGQVDAQVAAALTLLGETPGVAGARRLTPEEERALLEPWFGPDLPVETLPIPALIEITTTEDGIDAGGLRARLAGEVPGAIYDDHTRWRTPLVGAATRVRTLGLLALVLIGTATAAMVVLAANAALAANARVIAALRLVGARDVYIARAFVRRFTRRALFGAGIGTAAGMALIALLPAADAATGVLGGLGFAGAGWLWPLVVPPLAALTAFWATRFAALRRLKELT</sequence>
<dbReference type="OrthoDB" id="9814843at2"/>
<dbReference type="PANTHER" id="PTHR47755">
    <property type="entry name" value="CELL DIVISION PROTEIN FTSX"/>
    <property type="match status" value="1"/>
</dbReference>
<dbReference type="PANTHER" id="PTHR47755:SF1">
    <property type="entry name" value="CELL DIVISION PROTEIN FTSX"/>
    <property type="match status" value="1"/>
</dbReference>
<gene>
    <name evidence="2" type="ORF">CBW24_13940</name>
</gene>
<evidence type="ECO:0000256" key="1">
    <source>
        <dbReference type="SAM" id="Phobius"/>
    </source>
</evidence>
<proteinExistence type="predicted"/>
<feature type="transmembrane region" description="Helical" evidence="1">
    <location>
        <begin position="233"/>
        <end position="251"/>
    </location>
</feature>
<feature type="transmembrane region" description="Helical" evidence="1">
    <location>
        <begin position="271"/>
        <end position="293"/>
    </location>
</feature>
<keyword evidence="2" id="KW-0132">Cell division</keyword>
<dbReference type="KEGG" id="cmag:CBW24_13940"/>
<feature type="transmembrane region" description="Helical" evidence="1">
    <location>
        <begin position="177"/>
        <end position="201"/>
    </location>
</feature>
<keyword evidence="3" id="KW-1185">Reference proteome</keyword>
<reference evidence="2 3" key="1">
    <citation type="submission" date="2017-05" db="EMBL/GenBank/DDBJ databases">
        <title>Comparative genomic and metabolic analysis of manganese-oxidizing mechanisms in Celeribater manganoxidans DY25T: its adaption to the environment of polymetallic nodule.</title>
        <authorList>
            <person name="Wang X."/>
        </authorList>
    </citation>
    <scope>NUCLEOTIDE SEQUENCE [LARGE SCALE GENOMIC DNA]</scope>
    <source>
        <strain evidence="2 3">DY25</strain>
    </source>
</reference>